<dbReference type="GO" id="GO:0016706">
    <property type="term" value="F:2-oxoglutarate-dependent dioxygenase activity"/>
    <property type="evidence" value="ECO:0007669"/>
    <property type="project" value="UniProtKB-ARBA"/>
</dbReference>
<sequence>MQPSRKNKNMPRLAKLILLPWWTVQLATGAKSFLDNPLIGSSRLNALGLHVGRVRLAQWMTARRRSRLAADLSAADRHAFDRDGFIEIRDFLPPEQFAALREQIAAYQAVPREMAQGHTITRRYALDGAARRAMPAMARFLDHPRWRALARYAAGFNVEPLIYIQTILTHRRDGAPDPQTQLHADTFHPAMKAWLFLEDVPAEGGPFTYVPGSHRLTPARAAWEKQRSLTARDGDCRLSARGSLRIDEAELAGLGLPPPRQFPVPANTLVIADTFGFHARGEAAQRSTRVELWAYGRRNPFRPLVGLDIWSLPGITERRINLRWGLRDAVARWIGHPWRPAGMKRPADD</sequence>
<keyword evidence="3" id="KW-0560">Oxidoreductase</keyword>
<dbReference type="GO" id="GO:0005506">
    <property type="term" value="F:iron ion binding"/>
    <property type="evidence" value="ECO:0007669"/>
    <property type="project" value="UniProtKB-ARBA"/>
</dbReference>
<dbReference type="Pfam" id="PF05721">
    <property type="entry name" value="PhyH"/>
    <property type="match status" value="1"/>
</dbReference>
<keyword evidence="3" id="KW-0223">Dioxygenase</keyword>
<dbReference type="PANTHER" id="PTHR20883:SF15">
    <property type="entry name" value="PHYTANOYL-COA DIOXYGENASE DOMAIN-CONTAINING PROTEIN 1"/>
    <property type="match status" value="1"/>
</dbReference>
<name>A0A291N4G5_SPHYA</name>
<evidence type="ECO:0000256" key="2">
    <source>
        <dbReference type="ARBA" id="ARBA00023004"/>
    </source>
</evidence>
<dbReference type="Gene3D" id="2.60.120.620">
    <property type="entry name" value="q2cbj1_9rhob like domain"/>
    <property type="match status" value="1"/>
</dbReference>
<dbReference type="KEGG" id="sya:A6768_21075"/>
<evidence type="ECO:0000256" key="1">
    <source>
        <dbReference type="ARBA" id="ARBA00022723"/>
    </source>
</evidence>
<dbReference type="SUPFAM" id="SSF51197">
    <property type="entry name" value="Clavaminate synthase-like"/>
    <property type="match status" value="1"/>
</dbReference>
<reference evidence="3 4" key="1">
    <citation type="submission" date="2017-10" db="EMBL/GenBank/DDBJ databases">
        <title>Sphingobium yanoikuyae S72.</title>
        <authorList>
            <person name="Sanchez E."/>
            <person name="Bustos P."/>
            <person name="Mendoza P."/>
            <person name="Guo X."/>
            <person name="Mendoza A."/>
        </authorList>
    </citation>
    <scope>NUCLEOTIDE SEQUENCE [LARGE SCALE GENOMIC DNA]</scope>
    <source>
        <strain evidence="3 4">S72</strain>
    </source>
</reference>
<dbReference type="InterPro" id="IPR008775">
    <property type="entry name" value="Phytyl_CoA_dOase-like"/>
</dbReference>
<dbReference type="Proteomes" id="UP000219422">
    <property type="component" value="Chromosome"/>
</dbReference>
<dbReference type="PANTHER" id="PTHR20883">
    <property type="entry name" value="PHYTANOYL-COA DIOXYGENASE DOMAIN CONTAINING 1"/>
    <property type="match status" value="1"/>
</dbReference>
<evidence type="ECO:0000313" key="3">
    <source>
        <dbReference type="EMBL" id="ATI82236.1"/>
    </source>
</evidence>
<dbReference type="EMBL" id="CP023741">
    <property type="protein sequence ID" value="ATI82236.1"/>
    <property type="molecule type" value="Genomic_DNA"/>
</dbReference>
<dbReference type="AlphaFoldDB" id="A0A291N4G5"/>
<proteinExistence type="predicted"/>
<gene>
    <name evidence="3" type="ORF">A6768_21075</name>
</gene>
<accession>A0A291N4G5</accession>
<keyword evidence="1" id="KW-0479">Metal-binding</keyword>
<keyword evidence="2" id="KW-0408">Iron</keyword>
<evidence type="ECO:0000313" key="4">
    <source>
        <dbReference type="Proteomes" id="UP000219422"/>
    </source>
</evidence>
<organism evidence="3 4">
    <name type="scientific">Sphingobium yanoikuyae</name>
    <name type="common">Sphingomonas yanoikuyae</name>
    <dbReference type="NCBI Taxonomy" id="13690"/>
    <lineage>
        <taxon>Bacteria</taxon>
        <taxon>Pseudomonadati</taxon>
        <taxon>Pseudomonadota</taxon>
        <taxon>Alphaproteobacteria</taxon>
        <taxon>Sphingomonadales</taxon>
        <taxon>Sphingomonadaceae</taxon>
        <taxon>Sphingobium</taxon>
    </lineage>
</organism>
<protein>
    <submittedName>
        <fullName evidence="3">Phytanoyl-CoA dioxygenase</fullName>
    </submittedName>
</protein>